<dbReference type="AlphaFoldDB" id="D7LY45"/>
<dbReference type="Proteomes" id="UP000008694">
    <property type="component" value="Unassembled WGS sequence"/>
</dbReference>
<gene>
    <name evidence="1" type="ORF">ARALYDRAFT_911335</name>
</gene>
<proteinExistence type="predicted"/>
<reference evidence="2" key="1">
    <citation type="journal article" date="2011" name="Nat. Genet.">
        <title>The Arabidopsis lyrata genome sequence and the basis of rapid genome size change.</title>
        <authorList>
            <person name="Hu T.T."/>
            <person name="Pattyn P."/>
            <person name="Bakker E.G."/>
            <person name="Cao J."/>
            <person name="Cheng J.-F."/>
            <person name="Clark R.M."/>
            <person name="Fahlgren N."/>
            <person name="Fawcett J.A."/>
            <person name="Grimwood J."/>
            <person name="Gundlach H."/>
            <person name="Haberer G."/>
            <person name="Hollister J.D."/>
            <person name="Ossowski S."/>
            <person name="Ottilar R.P."/>
            <person name="Salamov A.A."/>
            <person name="Schneeberger K."/>
            <person name="Spannagl M."/>
            <person name="Wang X."/>
            <person name="Yang L."/>
            <person name="Nasrallah M.E."/>
            <person name="Bergelson J."/>
            <person name="Carrington J.C."/>
            <person name="Gaut B.S."/>
            <person name="Schmutz J."/>
            <person name="Mayer K.F.X."/>
            <person name="Van de Peer Y."/>
            <person name="Grigoriev I.V."/>
            <person name="Nordborg M."/>
            <person name="Weigel D."/>
            <person name="Guo Y.-L."/>
        </authorList>
    </citation>
    <scope>NUCLEOTIDE SEQUENCE [LARGE SCALE GENOMIC DNA]</scope>
    <source>
        <strain evidence="2">cv. MN47</strain>
    </source>
</reference>
<name>D7LY45_ARALL</name>
<evidence type="ECO:0000313" key="2">
    <source>
        <dbReference type="Proteomes" id="UP000008694"/>
    </source>
</evidence>
<dbReference type="HOGENOM" id="CLU_3035088_0_0_1"/>
<dbReference type="EMBL" id="GL348718">
    <property type="protein sequence ID" value="EFH48768.1"/>
    <property type="molecule type" value="Genomic_DNA"/>
</dbReference>
<keyword evidence="2" id="KW-1185">Reference proteome</keyword>
<dbReference type="Gramene" id="scaffold_603392.1">
    <property type="protein sequence ID" value="scaffold_603392.1"/>
    <property type="gene ID" value="scaffold_603392.1"/>
</dbReference>
<organism evidence="2">
    <name type="scientific">Arabidopsis lyrata subsp. lyrata</name>
    <name type="common">Lyre-leaved rock-cress</name>
    <dbReference type="NCBI Taxonomy" id="81972"/>
    <lineage>
        <taxon>Eukaryota</taxon>
        <taxon>Viridiplantae</taxon>
        <taxon>Streptophyta</taxon>
        <taxon>Embryophyta</taxon>
        <taxon>Tracheophyta</taxon>
        <taxon>Spermatophyta</taxon>
        <taxon>Magnoliopsida</taxon>
        <taxon>eudicotyledons</taxon>
        <taxon>Gunneridae</taxon>
        <taxon>Pentapetalae</taxon>
        <taxon>rosids</taxon>
        <taxon>malvids</taxon>
        <taxon>Brassicales</taxon>
        <taxon>Brassicaceae</taxon>
        <taxon>Camelineae</taxon>
        <taxon>Arabidopsis</taxon>
    </lineage>
</organism>
<protein>
    <submittedName>
        <fullName evidence="1">Predicted protein</fullName>
    </submittedName>
</protein>
<sequence length="55" mass="6294">MLSPSRRISGEVDSPHSAAIHLCLIFSDKFLSCSSNCFMLVSHRRWKPFLRVACR</sequence>
<accession>D7LY45</accession>
<evidence type="ECO:0000313" key="1">
    <source>
        <dbReference type="EMBL" id="EFH48768.1"/>
    </source>
</evidence>